<evidence type="ECO:0000313" key="1">
    <source>
        <dbReference type="EMBL" id="KUK36920.1"/>
    </source>
</evidence>
<organism evidence="1 2">
    <name type="scientific">Thermacetogenium phaeum</name>
    <dbReference type="NCBI Taxonomy" id="85874"/>
    <lineage>
        <taxon>Bacteria</taxon>
        <taxon>Bacillati</taxon>
        <taxon>Bacillota</taxon>
        <taxon>Clostridia</taxon>
        <taxon>Thermoanaerobacterales</taxon>
        <taxon>Thermoanaerobacteraceae</taxon>
        <taxon>Thermacetogenium</taxon>
    </lineage>
</organism>
<reference evidence="2" key="1">
    <citation type="journal article" date="2015" name="MBio">
        <title>Genome-Resolved Metagenomic Analysis Reveals Roles for Candidate Phyla and Other Microbial Community Members in Biogeochemical Transformations in Oil Reservoirs.</title>
        <authorList>
            <person name="Hu P."/>
            <person name="Tom L."/>
            <person name="Singh A."/>
            <person name="Thomas B.C."/>
            <person name="Baker B.J."/>
            <person name="Piceno Y.M."/>
            <person name="Andersen G.L."/>
            <person name="Banfield J.F."/>
        </authorList>
    </citation>
    <scope>NUCLEOTIDE SEQUENCE [LARGE SCALE GENOMIC DNA]</scope>
</reference>
<accession>A0A101FH19</accession>
<dbReference type="InterPro" id="IPR041881">
    <property type="entry name" value="PqqD_sf"/>
</dbReference>
<dbReference type="InterPro" id="IPR008792">
    <property type="entry name" value="PQQD"/>
</dbReference>
<comment type="caution">
    <text evidence="1">The sequence shown here is derived from an EMBL/GenBank/DDBJ whole genome shotgun (WGS) entry which is preliminary data.</text>
</comment>
<gene>
    <name evidence="1" type="ORF">XD66_0379</name>
</gene>
<sequence>MFGSVLSDCRPKQKCAGVMERQEDDKLVLYRGHQLIVLGNYASEIWHLCDGKHTVKDMVELVVNKYAVPREKAYEEISDFLNKLAGKGLVQL</sequence>
<dbReference type="EMBL" id="LGFO01000027">
    <property type="protein sequence ID" value="KUK36920.1"/>
    <property type="molecule type" value="Genomic_DNA"/>
</dbReference>
<dbReference type="Proteomes" id="UP000053326">
    <property type="component" value="Unassembled WGS sequence"/>
</dbReference>
<name>A0A101FH19_9THEO</name>
<proteinExistence type="predicted"/>
<dbReference type="AlphaFoldDB" id="A0A101FH19"/>
<evidence type="ECO:0000313" key="2">
    <source>
        <dbReference type="Proteomes" id="UP000053326"/>
    </source>
</evidence>
<protein>
    <submittedName>
        <fullName evidence="1">Putative coenzyme PQQ synthesis protein D</fullName>
    </submittedName>
</protein>
<dbReference type="Pfam" id="PF05402">
    <property type="entry name" value="PqqD"/>
    <property type="match status" value="1"/>
</dbReference>
<dbReference type="Gene3D" id="1.10.10.1150">
    <property type="entry name" value="Coenzyme PQQ synthesis protein D (PqqD)"/>
    <property type="match status" value="1"/>
</dbReference>